<dbReference type="Gene3D" id="3.40.190.10">
    <property type="entry name" value="Periplasmic binding protein-like II"/>
    <property type="match status" value="1"/>
</dbReference>
<dbReference type="AlphaFoldDB" id="A0A810KUP7"/>
<dbReference type="InterPro" id="IPR006311">
    <property type="entry name" value="TAT_signal"/>
</dbReference>
<sequence length="451" mass="49162">MTIPARLSRRSLLVASGGAALALTGCGGGKAAGDNGFAQATGNKVPQRYAKRTRVVVWHAYAAKPGAALNELAKRFNESQSDVYVETQFQGSYDDVTQKVTAAVQARKIPDLVTLSAPAWHTFYLNDLLEPLDGYFGAGLQRTAYHPELLSEGVLKDKVWWVPFARSTPIFYYNKTLFAKAGLPDRGPATWDEWRGWAKQLKGLKVKGKQVKMEAYQKIDGHWQFQGSVWQWGGAYSDGLDIRIDQDPAVAAGEWQRKLIFDDKVAYMSDSPPVDLQNQLIATLVTSTGGLQGTTEAAQKAGWELGTAFVPKKDKQAVPTGGGGFGIMAYAGKERKQAAWAFIEYCAKPASAAYWALQTGYLPVVPAATKEPDLAKRLAADPSFSTATKQLAIARKADDVTLWVPNADVMIYTGLQKIWTDNQPAGTVFADVASQLRKGADKVRKAVEKHV</sequence>
<dbReference type="PANTHER" id="PTHR43649:SF30">
    <property type="entry name" value="ABC TRANSPORTER SUBSTRATE-BINDING PROTEIN"/>
    <property type="match status" value="1"/>
</dbReference>
<dbReference type="CDD" id="cd14748">
    <property type="entry name" value="PBP2_UgpB"/>
    <property type="match status" value="1"/>
</dbReference>
<keyword evidence="3" id="KW-1185">Reference proteome</keyword>
<proteinExistence type="predicted"/>
<evidence type="ECO:0000313" key="2">
    <source>
        <dbReference type="EMBL" id="BCJ26617.1"/>
    </source>
</evidence>
<dbReference type="PANTHER" id="PTHR43649">
    <property type="entry name" value="ARABINOSE-BINDING PROTEIN-RELATED"/>
    <property type="match status" value="1"/>
</dbReference>
<gene>
    <name evidence="2" type="ORF">Asera_07250</name>
</gene>
<dbReference type="Proteomes" id="UP000680750">
    <property type="component" value="Chromosome"/>
</dbReference>
<dbReference type="EMBL" id="AP023354">
    <property type="protein sequence ID" value="BCJ26617.1"/>
    <property type="molecule type" value="Genomic_DNA"/>
</dbReference>
<organism evidence="2 3">
    <name type="scientific">Actinocatenispora sera</name>
    <dbReference type="NCBI Taxonomy" id="390989"/>
    <lineage>
        <taxon>Bacteria</taxon>
        <taxon>Bacillati</taxon>
        <taxon>Actinomycetota</taxon>
        <taxon>Actinomycetes</taxon>
        <taxon>Micromonosporales</taxon>
        <taxon>Micromonosporaceae</taxon>
        <taxon>Actinocatenispora</taxon>
    </lineage>
</organism>
<feature type="chain" id="PRO_5039575890" evidence="1">
    <location>
        <begin position="23"/>
        <end position="451"/>
    </location>
</feature>
<name>A0A810KUP7_9ACTN</name>
<dbReference type="RefSeq" id="WP_212804495.1">
    <property type="nucleotide sequence ID" value="NZ_AP023354.1"/>
</dbReference>
<reference evidence="2" key="1">
    <citation type="submission" date="2020-08" db="EMBL/GenBank/DDBJ databases">
        <title>Whole genome shotgun sequence of Actinocatenispora sera NBRC 101916.</title>
        <authorList>
            <person name="Komaki H."/>
            <person name="Tamura T."/>
        </authorList>
    </citation>
    <scope>NUCLEOTIDE SEQUENCE</scope>
    <source>
        <strain evidence="2">NBRC 101916</strain>
    </source>
</reference>
<protein>
    <submittedName>
        <fullName evidence="2">ABC transporter substrate-binding protein</fullName>
    </submittedName>
</protein>
<dbReference type="PROSITE" id="PS51318">
    <property type="entry name" value="TAT"/>
    <property type="match status" value="1"/>
</dbReference>
<dbReference type="PROSITE" id="PS51257">
    <property type="entry name" value="PROKAR_LIPOPROTEIN"/>
    <property type="match status" value="1"/>
</dbReference>
<dbReference type="InterPro" id="IPR050490">
    <property type="entry name" value="Bact_solute-bd_prot1"/>
</dbReference>
<dbReference type="InterPro" id="IPR006059">
    <property type="entry name" value="SBP"/>
</dbReference>
<dbReference type="SUPFAM" id="SSF53850">
    <property type="entry name" value="Periplasmic binding protein-like II"/>
    <property type="match status" value="1"/>
</dbReference>
<dbReference type="Pfam" id="PF13416">
    <property type="entry name" value="SBP_bac_8"/>
    <property type="match status" value="1"/>
</dbReference>
<evidence type="ECO:0000256" key="1">
    <source>
        <dbReference type="SAM" id="SignalP"/>
    </source>
</evidence>
<feature type="signal peptide" evidence="1">
    <location>
        <begin position="1"/>
        <end position="22"/>
    </location>
</feature>
<keyword evidence="1" id="KW-0732">Signal</keyword>
<accession>A0A810KUP7</accession>
<evidence type="ECO:0000313" key="3">
    <source>
        <dbReference type="Proteomes" id="UP000680750"/>
    </source>
</evidence>
<dbReference type="KEGG" id="aser:Asera_07250"/>